<keyword evidence="1" id="KW-0175">Coiled coil</keyword>
<evidence type="ECO:0000313" key="3">
    <source>
        <dbReference type="EMBL" id="KAK7051200.1"/>
    </source>
</evidence>
<dbReference type="Proteomes" id="UP001383192">
    <property type="component" value="Unassembled WGS sequence"/>
</dbReference>
<proteinExistence type="predicted"/>
<comment type="caution">
    <text evidence="3">The sequence shown here is derived from an EMBL/GenBank/DDBJ whole genome shotgun (WGS) entry which is preliminary data.</text>
</comment>
<feature type="compositionally biased region" description="Polar residues" evidence="2">
    <location>
        <begin position="155"/>
        <end position="168"/>
    </location>
</feature>
<evidence type="ECO:0000256" key="1">
    <source>
        <dbReference type="SAM" id="Coils"/>
    </source>
</evidence>
<organism evidence="3 4">
    <name type="scientific">Paramarasmius palmivorus</name>
    <dbReference type="NCBI Taxonomy" id="297713"/>
    <lineage>
        <taxon>Eukaryota</taxon>
        <taxon>Fungi</taxon>
        <taxon>Dikarya</taxon>
        <taxon>Basidiomycota</taxon>
        <taxon>Agaricomycotina</taxon>
        <taxon>Agaricomycetes</taxon>
        <taxon>Agaricomycetidae</taxon>
        <taxon>Agaricales</taxon>
        <taxon>Marasmiineae</taxon>
        <taxon>Marasmiaceae</taxon>
        <taxon>Paramarasmius</taxon>
    </lineage>
</organism>
<dbReference type="AlphaFoldDB" id="A0AAW0DIJ2"/>
<evidence type="ECO:0000256" key="2">
    <source>
        <dbReference type="SAM" id="MobiDB-lite"/>
    </source>
</evidence>
<gene>
    <name evidence="3" type="ORF">VNI00_004700</name>
</gene>
<dbReference type="EMBL" id="JAYKXP010000013">
    <property type="protein sequence ID" value="KAK7051200.1"/>
    <property type="molecule type" value="Genomic_DNA"/>
</dbReference>
<feature type="region of interest" description="Disordered" evidence="2">
    <location>
        <begin position="63"/>
        <end position="112"/>
    </location>
</feature>
<sequence>MPRISIISPPTQLPVSSWKSPEKPPILKLLEQQVDEYLESCEEVHKEVEELEVVVMLTVGVPDSPGVSKPVPSEQGAENAPQARASVPPLLASLTRKRKRESSANQRESILRSLSLQLEPVTPPKKRVHVDSSPNSFSLIPVSVSSLHRLAFSSPQAASTPNSKSFQDSSEEPDCFFQGGSYQRYCEGDSVEDTDEDDPRFSDSVCGTLWLQ</sequence>
<accession>A0AAW0DIJ2</accession>
<feature type="region of interest" description="Disordered" evidence="2">
    <location>
        <begin position="1"/>
        <end position="21"/>
    </location>
</feature>
<feature type="compositionally biased region" description="Polar residues" evidence="2">
    <location>
        <begin position="8"/>
        <end position="19"/>
    </location>
</feature>
<feature type="compositionally biased region" description="Polar residues" evidence="2">
    <location>
        <begin position="103"/>
        <end position="112"/>
    </location>
</feature>
<keyword evidence="4" id="KW-1185">Reference proteome</keyword>
<protein>
    <submittedName>
        <fullName evidence="3">Uncharacterized protein</fullName>
    </submittedName>
</protein>
<feature type="coiled-coil region" evidence="1">
    <location>
        <begin position="27"/>
        <end position="54"/>
    </location>
</feature>
<feature type="region of interest" description="Disordered" evidence="2">
    <location>
        <begin position="155"/>
        <end position="181"/>
    </location>
</feature>
<name>A0AAW0DIJ2_9AGAR</name>
<reference evidence="3 4" key="1">
    <citation type="submission" date="2024-01" db="EMBL/GenBank/DDBJ databases">
        <title>A draft genome for a cacao thread blight-causing isolate of Paramarasmius palmivorus.</title>
        <authorList>
            <person name="Baruah I.K."/>
            <person name="Bukari Y."/>
            <person name="Amoako-Attah I."/>
            <person name="Meinhardt L.W."/>
            <person name="Bailey B.A."/>
            <person name="Cohen S.P."/>
        </authorList>
    </citation>
    <scope>NUCLEOTIDE SEQUENCE [LARGE SCALE GENOMIC DNA]</scope>
    <source>
        <strain evidence="3 4">GH-12</strain>
    </source>
</reference>
<evidence type="ECO:0000313" key="4">
    <source>
        <dbReference type="Proteomes" id="UP001383192"/>
    </source>
</evidence>